<keyword evidence="4 6" id="KW-0472">Membrane</keyword>
<feature type="transmembrane region" description="Helical" evidence="6">
    <location>
        <begin position="29"/>
        <end position="48"/>
    </location>
</feature>
<evidence type="ECO:0000256" key="1">
    <source>
        <dbReference type="ARBA" id="ARBA00004141"/>
    </source>
</evidence>
<dbReference type="GO" id="GO:0007166">
    <property type="term" value="P:cell surface receptor signaling pathway"/>
    <property type="evidence" value="ECO:0007669"/>
    <property type="project" value="InterPro"/>
</dbReference>
<evidence type="ECO:0000313" key="8">
    <source>
        <dbReference type="EMBL" id="RUS72976.1"/>
    </source>
</evidence>
<organism evidence="8 9">
    <name type="scientific">Elysia chlorotica</name>
    <name type="common">Eastern emerald elysia</name>
    <name type="synonym">Sea slug</name>
    <dbReference type="NCBI Taxonomy" id="188477"/>
    <lineage>
        <taxon>Eukaryota</taxon>
        <taxon>Metazoa</taxon>
        <taxon>Spiralia</taxon>
        <taxon>Lophotrochozoa</taxon>
        <taxon>Mollusca</taxon>
        <taxon>Gastropoda</taxon>
        <taxon>Heterobranchia</taxon>
        <taxon>Euthyneura</taxon>
        <taxon>Panpulmonata</taxon>
        <taxon>Sacoglossa</taxon>
        <taxon>Placobranchoidea</taxon>
        <taxon>Plakobranchidae</taxon>
        <taxon>Elysia</taxon>
    </lineage>
</organism>
<keyword evidence="2 6" id="KW-0812">Transmembrane</keyword>
<dbReference type="PANTHER" id="PTHR12011">
    <property type="entry name" value="ADHESION G-PROTEIN COUPLED RECEPTOR"/>
    <property type="match status" value="1"/>
</dbReference>
<name>A0A3S0ZA21_ELYCH</name>
<evidence type="ECO:0000256" key="5">
    <source>
        <dbReference type="SAM" id="MobiDB-lite"/>
    </source>
</evidence>
<dbReference type="Pfam" id="PF00002">
    <property type="entry name" value="7tm_2"/>
    <property type="match status" value="1"/>
</dbReference>
<dbReference type="Proteomes" id="UP000271974">
    <property type="component" value="Unassembled WGS sequence"/>
</dbReference>
<dbReference type="EMBL" id="RQTK01000991">
    <property type="protein sequence ID" value="RUS72976.1"/>
    <property type="molecule type" value="Genomic_DNA"/>
</dbReference>
<protein>
    <recommendedName>
        <fullName evidence="7">G-protein coupled receptors family 2 profile 2 domain-containing protein</fullName>
    </recommendedName>
</protein>
<feature type="transmembrane region" description="Helical" evidence="6">
    <location>
        <begin position="100"/>
        <end position="121"/>
    </location>
</feature>
<dbReference type="Gene3D" id="1.20.1070.10">
    <property type="entry name" value="Rhodopsin 7-helix transmembrane proteins"/>
    <property type="match status" value="1"/>
</dbReference>
<dbReference type="PRINTS" id="PR00249">
    <property type="entry name" value="GPCRSECRETIN"/>
</dbReference>
<comment type="caution">
    <text evidence="8">The sequence shown here is derived from an EMBL/GenBank/DDBJ whole genome shotgun (WGS) entry which is preliminary data.</text>
</comment>
<dbReference type="AlphaFoldDB" id="A0A3S0ZA21"/>
<keyword evidence="9" id="KW-1185">Reference proteome</keyword>
<feature type="transmembrane region" description="Helical" evidence="6">
    <location>
        <begin position="133"/>
        <end position="157"/>
    </location>
</feature>
<sequence length="311" mass="35068">MFCWMLVEGIHLYVVLVRVFKHGSHIRKYSALGWGVPLIIVGISVGVFSEKYGTGRLCWLDSQPLLICFAPTVGLVLMAVDDQEEDALAAVGHREQVAGLKATLVLLPLLGLTWSLAFLAIRRDQSEGVSYIFTYLFTVTNSCQGVFFLVVHCLLNVDVHQAYERRFSRKKRLSTADTTSSRLRKFSENDIFSGTNKISGTTTTRSTLTDLSVVLPRLSFMGHTRLTNGDKHPIIGPGRVRRLDFAKGRLPEPDYPRQQDFPEDDRFGLDNPIIYPSHQDQRARDDVISELMTSRPQRNSVRFSNDSDVSF</sequence>
<evidence type="ECO:0000259" key="7">
    <source>
        <dbReference type="PROSITE" id="PS50261"/>
    </source>
</evidence>
<dbReference type="OrthoDB" id="347083at2759"/>
<evidence type="ECO:0000256" key="3">
    <source>
        <dbReference type="ARBA" id="ARBA00022989"/>
    </source>
</evidence>
<evidence type="ECO:0000256" key="4">
    <source>
        <dbReference type="ARBA" id="ARBA00023136"/>
    </source>
</evidence>
<feature type="transmembrane region" description="Helical" evidence="6">
    <location>
        <begin position="60"/>
        <end position="80"/>
    </location>
</feature>
<proteinExistence type="predicted"/>
<feature type="domain" description="G-protein coupled receptors family 2 profile 2" evidence="7">
    <location>
        <begin position="1"/>
        <end position="156"/>
    </location>
</feature>
<dbReference type="PROSITE" id="PS50261">
    <property type="entry name" value="G_PROTEIN_RECEP_F2_4"/>
    <property type="match status" value="1"/>
</dbReference>
<reference evidence="8 9" key="1">
    <citation type="submission" date="2019-01" db="EMBL/GenBank/DDBJ databases">
        <title>A draft genome assembly of the solar-powered sea slug Elysia chlorotica.</title>
        <authorList>
            <person name="Cai H."/>
            <person name="Li Q."/>
            <person name="Fang X."/>
            <person name="Li J."/>
            <person name="Curtis N.E."/>
            <person name="Altenburger A."/>
            <person name="Shibata T."/>
            <person name="Feng M."/>
            <person name="Maeda T."/>
            <person name="Schwartz J.A."/>
            <person name="Shigenobu S."/>
            <person name="Lundholm N."/>
            <person name="Nishiyama T."/>
            <person name="Yang H."/>
            <person name="Hasebe M."/>
            <person name="Li S."/>
            <person name="Pierce S.K."/>
            <person name="Wang J."/>
        </authorList>
    </citation>
    <scope>NUCLEOTIDE SEQUENCE [LARGE SCALE GENOMIC DNA]</scope>
    <source>
        <strain evidence="8">EC2010</strain>
        <tissue evidence="8">Whole organism of an adult</tissue>
    </source>
</reference>
<accession>A0A3S0ZA21</accession>
<dbReference type="GO" id="GO:0004930">
    <property type="term" value="F:G protein-coupled receptor activity"/>
    <property type="evidence" value="ECO:0007669"/>
    <property type="project" value="InterPro"/>
</dbReference>
<evidence type="ECO:0000313" key="9">
    <source>
        <dbReference type="Proteomes" id="UP000271974"/>
    </source>
</evidence>
<dbReference type="GO" id="GO:0005886">
    <property type="term" value="C:plasma membrane"/>
    <property type="evidence" value="ECO:0007669"/>
    <property type="project" value="TreeGrafter"/>
</dbReference>
<evidence type="ECO:0000256" key="2">
    <source>
        <dbReference type="ARBA" id="ARBA00022692"/>
    </source>
</evidence>
<keyword evidence="3 6" id="KW-1133">Transmembrane helix</keyword>
<gene>
    <name evidence="8" type="ORF">EGW08_019259</name>
</gene>
<evidence type="ECO:0000256" key="6">
    <source>
        <dbReference type="SAM" id="Phobius"/>
    </source>
</evidence>
<comment type="subcellular location">
    <subcellularLocation>
        <location evidence="1">Membrane</location>
        <topology evidence="1">Multi-pass membrane protein</topology>
    </subcellularLocation>
</comment>
<dbReference type="InterPro" id="IPR000832">
    <property type="entry name" value="GPCR_2_secretin-like"/>
</dbReference>
<feature type="region of interest" description="Disordered" evidence="5">
    <location>
        <begin position="249"/>
        <end position="284"/>
    </location>
</feature>
<dbReference type="InterPro" id="IPR017981">
    <property type="entry name" value="GPCR_2-like_7TM"/>
</dbReference>
<feature type="region of interest" description="Disordered" evidence="5">
    <location>
        <begin position="292"/>
        <end position="311"/>
    </location>
</feature>
<dbReference type="GO" id="GO:0007189">
    <property type="term" value="P:adenylate cyclase-activating G protein-coupled receptor signaling pathway"/>
    <property type="evidence" value="ECO:0007669"/>
    <property type="project" value="TreeGrafter"/>
</dbReference>
<dbReference type="PANTHER" id="PTHR12011:SF471">
    <property type="entry name" value="G-PROTEIN COUPLED RECEPTORS FAMILY 2 PROFILE 2 DOMAIN-CONTAINING PROTEIN"/>
    <property type="match status" value="1"/>
</dbReference>